<dbReference type="EMBL" id="JAUZVZ010000003">
    <property type="protein sequence ID" value="MDP4535215.1"/>
    <property type="molecule type" value="Genomic_DNA"/>
</dbReference>
<reference evidence="1 2" key="1">
    <citation type="submission" date="2023-08" db="EMBL/GenBank/DDBJ databases">
        <authorList>
            <person name="Joshi A."/>
            <person name="Thite S."/>
        </authorList>
    </citation>
    <scope>NUCLEOTIDE SEQUENCE [LARGE SCALE GENOMIC DNA]</scope>
    <source>
        <strain evidence="1 2">AC40</strain>
    </source>
</reference>
<organism evidence="1 2">
    <name type="scientific">Alkalimonas collagenimarina</name>
    <dbReference type="NCBI Taxonomy" id="400390"/>
    <lineage>
        <taxon>Bacteria</taxon>
        <taxon>Pseudomonadati</taxon>
        <taxon>Pseudomonadota</taxon>
        <taxon>Gammaproteobacteria</taxon>
        <taxon>Alkalimonas</taxon>
    </lineage>
</organism>
<name>A0ABT9GVY5_9GAMM</name>
<proteinExistence type="predicted"/>
<evidence type="ECO:0000313" key="1">
    <source>
        <dbReference type="EMBL" id="MDP4535215.1"/>
    </source>
</evidence>
<gene>
    <name evidence="1" type="ORF">Q3O60_03305</name>
</gene>
<keyword evidence="2" id="KW-1185">Reference proteome</keyword>
<protein>
    <recommendedName>
        <fullName evidence="3">Ankyrin repeat domain-containing protein</fullName>
    </recommendedName>
</protein>
<sequence>MKKLYGVVLLSAICVLLVILISSSDSLTAPDEPLKLETDIKNKPDNAQNMSYDDTLVIHQEQNSNGLCTNFPMVWQDLNKAYRNLKLAEEQLYDFLIESELHEQNMHALFHAAGFSVHTFRNQNLGYTANNIVMHAFESGLEPVPPSTRYQLMLALATGNQTLIADLFDQGALTQDSTFDGWSILSSMMMHGQLERAPVQQIMHAGTQVMFADLIFASFTRQSPSVLAELIQRFNGDIHTTFIAEGRYYNLATLSAEILNYDALTFWSGQGISNYVEYDFYSSLDILPVPANEVDKKQAEAIVQFLARQGVTTNQTHTLERLNRWSNGKYQDILAVSDLFEQLQQNADLSDDHLNYLQQMRQLQSYYYTQYDLVTTKMSACMEHENNVALSKQKSQTKSIANWFEKISEANQFNETDIAALTMAVDTQYVVEQGSKDAVIALLEKYGSLGGEHPEFDQVIFISLLNHQASTDQLITLANYTPLPEHAAFALLSHQRIEDIAMLKPYGLRLDVENHGMSLLDFAHEIQLDFAQIVRLSEVLNIEAPRSSLQQRQSEPLPLQPR</sequence>
<dbReference type="RefSeq" id="WP_305892476.1">
    <property type="nucleotide sequence ID" value="NZ_JAUZVZ010000003.1"/>
</dbReference>
<accession>A0ABT9GVY5</accession>
<dbReference type="Proteomes" id="UP001231616">
    <property type="component" value="Unassembled WGS sequence"/>
</dbReference>
<comment type="caution">
    <text evidence="1">The sequence shown here is derived from an EMBL/GenBank/DDBJ whole genome shotgun (WGS) entry which is preliminary data.</text>
</comment>
<evidence type="ECO:0008006" key="3">
    <source>
        <dbReference type="Google" id="ProtNLM"/>
    </source>
</evidence>
<evidence type="ECO:0000313" key="2">
    <source>
        <dbReference type="Proteomes" id="UP001231616"/>
    </source>
</evidence>